<reference evidence="1" key="1">
    <citation type="journal article" date="1993" name="Mol. Microbiol.">
        <title>Use of an ordered cosmid library to deduce the genomic organization of Mycobacterium leprae.</title>
        <authorList>
            <person name="Eiglmeier K."/>
            <person name="Honore N."/>
            <person name="Woods S.A."/>
            <person name="Caudron B."/>
            <person name="Cole S.T."/>
        </authorList>
    </citation>
    <scope>NUCLEOTIDE SEQUENCE</scope>
</reference>
<proteinExistence type="predicted"/>
<sequence>MKARQWIGHQLQVPTPDRLEHDANQAWLQGPLAALDRLIRTDIKVVAVASMVPTLTAIDSAGRLVVSGLLYGNSWDRVPADLVSPAQLLPPVGEAAEFLCWTAAAEAVSY</sequence>
<protein>
    <submittedName>
        <fullName evidence="1">Uncharacterized protein MLCB2492.25</fullName>
    </submittedName>
</protein>
<dbReference type="PIR" id="T45387">
    <property type="entry name" value="T45387"/>
</dbReference>
<reference evidence="1" key="2">
    <citation type="submission" date="1997-08" db="EMBL/GenBank/DDBJ databases">
        <authorList>
            <person name="Cole S.T."/>
            <person name="Flesselles B."/>
            <person name="Honore N."/>
        </authorList>
    </citation>
    <scope>NUCLEOTIDE SEQUENCE</scope>
</reference>
<dbReference type="EMBL" id="Z98756">
    <property type="protein sequence ID" value="CAB11457.1"/>
    <property type="molecule type" value="Genomic_DNA"/>
</dbReference>
<evidence type="ECO:0000313" key="1">
    <source>
        <dbReference type="EMBL" id="CAB11457.1"/>
    </source>
</evidence>
<dbReference type="AlphaFoldDB" id="O33004"/>
<accession>O33004</accession>
<gene>
    <name evidence="1" type="primary">MLCB2492.25</name>
</gene>
<name>O33004_MYCLR</name>
<organism evidence="1">
    <name type="scientific">Mycobacterium leprae</name>
    <dbReference type="NCBI Taxonomy" id="1769"/>
    <lineage>
        <taxon>Bacteria</taxon>
        <taxon>Bacillati</taxon>
        <taxon>Actinomycetota</taxon>
        <taxon>Actinomycetes</taxon>
        <taxon>Mycobacteriales</taxon>
        <taxon>Mycobacteriaceae</taxon>
        <taxon>Mycobacterium</taxon>
    </lineage>
</organism>